<proteinExistence type="predicted"/>
<dbReference type="Gene3D" id="3.40.50.150">
    <property type="entry name" value="Vaccinia Virus protein VP39"/>
    <property type="match status" value="1"/>
</dbReference>
<dbReference type="EMBL" id="BAAAQM010000027">
    <property type="protein sequence ID" value="GAA1980825.1"/>
    <property type="molecule type" value="Genomic_DNA"/>
</dbReference>
<keyword evidence="1 4" id="KW-0489">Methyltransferase</keyword>
<dbReference type="InterPro" id="IPR041698">
    <property type="entry name" value="Methyltransf_25"/>
</dbReference>
<dbReference type="InterPro" id="IPR029063">
    <property type="entry name" value="SAM-dependent_MTases_sf"/>
</dbReference>
<feature type="domain" description="Methyltransferase" evidence="3">
    <location>
        <begin position="38"/>
        <end position="131"/>
    </location>
</feature>
<dbReference type="GO" id="GO:0032259">
    <property type="term" value="P:methylation"/>
    <property type="evidence" value="ECO:0007669"/>
    <property type="project" value="UniProtKB-KW"/>
</dbReference>
<evidence type="ECO:0000256" key="1">
    <source>
        <dbReference type="ARBA" id="ARBA00022603"/>
    </source>
</evidence>
<evidence type="ECO:0000313" key="4">
    <source>
        <dbReference type="EMBL" id="GAA1980825.1"/>
    </source>
</evidence>
<dbReference type="RefSeq" id="WP_344659304.1">
    <property type="nucleotide sequence ID" value="NZ_BAAAQM010000027.1"/>
</dbReference>
<dbReference type="SUPFAM" id="SSF53335">
    <property type="entry name" value="S-adenosyl-L-methionine-dependent methyltransferases"/>
    <property type="match status" value="1"/>
</dbReference>
<evidence type="ECO:0000313" key="5">
    <source>
        <dbReference type="Proteomes" id="UP001499854"/>
    </source>
</evidence>
<comment type="caution">
    <text evidence="4">The sequence shown here is derived from an EMBL/GenBank/DDBJ whole genome shotgun (WGS) entry which is preliminary data.</text>
</comment>
<name>A0ABN2S5L1_9ACTN</name>
<protein>
    <submittedName>
        <fullName evidence="4">Methyltransferase domain-containing protein</fullName>
    </submittedName>
</protein>
<keyword evidence="2" id="KW-0808">Transferase</keyword>
<organism evidence="4 5">
    <name type="scientific">Catenulispora subtropica</name>
    <dbReference type="NCBI Taxonomy" id="450798"/>
    <lineage>
        <taxon>Bacteria</taxon>
        <taxon>Bacillati</taxon>
        <taxon>Actinomycetota</taxon>
        <taxon>Actinomycetes</taxon>
        <taxon>Catenulisporales</taxon>
        <taxon>Catenulisporaceae</taxon>
        <taxon>Catenulispora</taxon>
    </lineage>
</organism>
<sequence>MEHHNADTLDLDAEVVRSHLDQVIEWVAARTPPQPRVIADVGAGTGTGTLALAHRFPTAELIAIDQSPVMLDRLASVAPADRVRIVPADLDATWPAAADGLDLAWAASSLHHLREPDRLLAALHGAVNPGGLLAVVEMDGLPRFLPEDIGIGRPGLEGRCRALAARLGWNSYPNWTKHLERAGFAEVEEQDFDYNVHPAPPAARRYALKVLGGLRHRLGGQLEQDDLDTLDLLLAPDGPASVLRRDDLVVHGSRTVWTARRM</sequence>
<dbReference type="Pfam" id="PF13649">
    <property type="entry name" value="Methyltransf_25"/>
    <property type="match status" value="1"/>
</dbReference>
<gene>
    <name evidence="4" type="ORF">GCM10009838_47530</name>
</gene>
<dbReference type="PANTHER" id="PTHR43861">
    <property type="entry name" value="TRANS-ACONITATE 2-METHYLTRANSFERASE-RELATED"/>
    <property type="match status" value="1"/>
</dbReference>
<evidence type="ECO:0000259" key="3">
    <source>
        <dbReference type="Pfam" id="PF13649"/>
    </source>
</evidence>
<dbReference type="PANTHER" id="PTHR43861:SF1">
    <property type="entry name" value="TRANS-ACONITATE 2-METHYLTRANSFERASE"/>
    <property type="match status" value="1"/>
</dbReference>
<evidence type="ECO:0000256" key="2">
    <source>
        <dbReference type="ARBA" id="ARBA00022679"/>
    </source>
</evidence>
<keyword evidence="5" id="KW-1185">Reference proteome</keyword>
<reference evidence="4 5" key="1">
    <citation type="journal article" date="2019" name="Int. J. Syst. Evol. Microbiol.">
        <title>The Global Catalogue of Microorganisms (GCM) 10K type strain sequencing project: providing services to taxonomists for standard genome sequencing and annotation.</title>
        <authorList>
            <consortium name="The Broad Institute Genomics Platform"/>
            <consortium name="The Broad Institute Genome Sequencing Center for Infectious Disease"/>
            <person name="Wu L."/>
            <person name="Ma J."/>
        </authorList>
    </citation>
    <scope>NUCLEOTIDE SEQUENCE [LARGE SCALE GENOMIC DNA]</scope>
    <source>
        <strain evidence="4 5">JCM 16013</strain>
    </source>
</reference>
<dbReference type="Proteomes" id="UP001499854">
    <property type="component" value="Unassembled WGS sequence"/>
</dbReference>
<dbReference type="GO" id="GO:0008168">
    <property type="term" value="F:methyltransferase activity"/>
    <property type="evidence" value="ECO:0007669"/>
    <property type="project" value="UniProtKB-KW"/>
</dbReference>
<accession>A0ABN2S5L1</accession>
<dbReference type="CDD" id="cd02440">
    <property type="entry name" value="AdoMet_MTases"/>
    <property type="match status" value="1"/>
</dbReference>